<sequence length="158" mass="18105">MEHPKNVGDREDQSNSNENEEIQFSNTVNQRNPLDLSWTKKASYGKDVAILRSQKGKRSPHSENCSNAVQISTNCTYGWESYGSKIIRASFKTKKEGISMNIIQCYAPTNDRYGDIKDQFYELLQSIIEKCSRKDLHILMEDLNAKVIIDNSGYEDIM</sequence>
<reference evidence="2 3" key="1">
    <citation type="submission" date="2018-11" db="EMBL/GenBank/DDBJ databases">
        <authorList>
            <consortium name="Pathogen Informatics"/>
        </authorList>
    </citation>
    <scope>NUCLEOTIDE SEQUENCE [LARGE SCALE GENOMIC DNA]</scope>
    <source>
        <strain evidence="2 3">Zambia</strain>
    </source>
</reference>
<dbReference type="EMBL" id="UZAI01005354">
    <property type="protein sequence ID" value="VDO90176.1"/>
    <property type="molecule type" value="Genomic_DNA"/>
</dbReference>
<name>A0A183M2X2_9TREM</name>
<evidence type="ECO:0000313" key="3">
    <source>
        <dbReference type="Proteomes" id="UP000277204"/>
    </source>
</evidence>
<dbReference type="AlphaFoldDB" id="A0A183M2X2"/>
<feature type="compositionally biased region" description="Basic and acidic residues" evidence="1">
    <location>
        <begin position="1"/>
        <end position="13"/>
    </location>
</feature>
<feature type="compositionally biased region" description="Polar residues" evidence="1">
    <location>
        <begin position="14"/>
        <end position="26"/>
    </location>
</feature>
<dbReference type="Proteomes" id="UP000277204">
    <property type="component" value="Unassembled WGS sequence"/>
</dbReference>
<accession>A0A183M2X2</accession>
<protein>
    <submittedName>
        <fullName evidence="2">Uncharacterized protein</fullName>
    </submittedName>
</protein>
<evidence type="ECO:0000256" key="1">
    <source>
        <dbReference type="SAM" id="MobiDB-lite"/>
    </source>
</evidence>
<proteinExistence type="predicted"/>
<dbReference type="InterPro" id="IPR036691">
    <property type="entry name" value="Endo/exonu/phosph_ase_sf"/>
</dbReference>
<gene>
    <name evidence="2" type="ORF">SMRZ_LOCUS10397</name>
</gene>
<evidence type="ECO:0000313" key="2">
    <source>
        <dbReference type="EMBL" id="VDO90176.1"/>
    </source>
</evidence>
<organism evidence="2 3">
    <name type="scientific">Schistosoma margrebowiei</name>
    <dbReference type="NCBI Taxonomy" id="48269"/>
    <lineage>
        <taxon>Eukaryota</taxon>
        <taxon>Metazoa</taxon>
        <taxon>Spiralia</taxon>
        <taxon>Lophotrochozoa</taxon>
        <taxon>Platyhelminthes</taxon>
        <taxon>Trematoda</taxon>
        <taxon>Digenea</taxon>
        <taxon>Strigeidida</taxon>
        <taxon>Schistosomatoidea</taxon>
        <taxon>Schistosomatidae</taxon>
        <taxon>Schistosoma</taxon>
    </lineage>
</organism>
<dbReference type="SUPFAM" id="SSF56219">
    <property type="entry name" value="DNase I-like"/>
    <property type="match status" value="1"/>
</dbReference>
<feature type="region of interest" description="Disordered" evidence="1">
    <location>
        <begin position="1"/>
        <end position="26"/>
    </location>
</feature>
<dbReference type="Gene3D" id="3.60.10.10">
    <property type="entry name" value="Endonuclease/exonuclease/phosphatase"/>
    <property type="match status" value="1"/>
</dbReference>
<keyword evidence="3" id="KW-1185">Reference proteome</keyword>